<dbReference type="EMBL" id="ML170967">
    <property type="protein sequence ID" value="TDL13128.1"/>
    <property type="molecule type" value="Genomic_DNA"/>
</dbReference>
<dbReference type="Proteomes" id="UP000294933">
    <property type="component" value="Unassembled WGS sequence"/>
</dbReference>
<evidence type="ECO:0000313" key="2">
    <source>
        <dbReference type="Proteomes" id="UP000294933"/>
    </source>
</evidence>
<dbReference type="OrthoDB" id="10688531at2759"/>
<evidence type="ECO:0000313" key="1">
    <source>
        <dbReference type="EMBL" id="TDL13128.1"/>
    </source>
</evidence>
<keyword evidence="2" id="KW-1185">Reference proteome</keyword>
<protein>
    <submittedName>
        <fullName evidence="1">Uncharacterized protein</fullName>
    </submittedName>
</protein>
<name>A0A4Y7PDR0_9AGAM</name>
<dbReference type="VEuPathDB" id="FungiDB:BD410DRAFT_810832"/>
<accession>A0A4Y7PDR0</accession>
<gene>
    <name evidence="1" type="ORF">BD410DRAFT_810832</name>
</gene>
<feature type="non-terminal residue" evidence="1">
    <location>
        <position position="1"/>
    </location>
</feature>
<proteinExistence type="predicted"/>
<sequence>ADAKGKGAQHLPIAGCQVTKPELQDPALVGSYDELCPLNMVEMTMPGLQPGESIIMNLSDAMSEISEEDRNRILTAIKFVGYKMQIINPARYNVDKLRYISRDVAEPRPRQTRYLCLAGTQSAVLCTMVGMVNFSELIDPPLQTTNNGGTFRKKSICIFPISQEWDRYVACAAKGLSINNFTIPVFQGGISLATIHEPSGLAKHVQSTSSALSGGRKKPTFSHVPSPFMKSATHSNALCRGFKETIPVFDLTENPTFNFA</sequence>
<organism evidence="1 2">
    <name type="scientific">Rickenella mellea</name>
    <dbReference type="NCBI Taxonomy" id="50990"/>
    <lineage>
        <taxon>Eukaryota</taxon>
        <taxon>Fungi</taxon>
        <taxon>Dikarya</taxon>
        <taxon>Basidiomycota</taxon>
        <taxon>Agaricomycotina</taxon>
        <taxon>Agaricomycetes</taxon>
        <taxon>Hymenochaetales</taxon>
        <taxon>Rickenellaceae</taxon>
        <taxon>Rickenella</taxon>
    </lineage>
</organism>
<feature type="non-terminal residue" evidence="1">
    <location>
        <position position="260"/>
    </location>
</feature>
<reference evidence="1 2" key="1">
    <citation type="submission" date="2018-06" db="EMBL/GenBank/DDBJ databases">
        <title>A transcriptomic atlas of mushroom development highlights an independent origin of complex multicellularity.</title>
        <authorList>
            <consortium name="DOE Joint Genome Institute"/>
            <person name="Krizsan K."/>
            <person name="Almasi E."/>
            <person name="Merenyi Z."/>
            <person name="Sahu N."/>
            <person name="Viragh M."/>
            <person name="Koszo T."/>
            <person name="Mondo S."/>
            <person name="Kiss B."/>
            <person name="Balint B."/>
            <person name="Kues U."/>
            <person name="Barry K."/>
            <person name="Hegedus J.C."/>
            <person name="Henrissat B."/>
            <person name="Johnson J."/>
            <person name="Lipzen A."/>
            <person name="Ohm R."/>
            <person name="Nagy I."/>
            <person name="Pangilinan J."/>
            <person name="Yan J."/>
            <person name="Xiong Y."/>
            <person name="Grigoriev I.V."/>
            <person name="Hibbett D.S."/>
            <person name="Nagy L.G."/>
        </authorList>
    </citation>
    <scope>NUCLEOTIDE SEQUENCE [LARGE SCALE GENOMIC DNA]</scope>
    <source>
        <strain evidence="1 2">SZMC22713</strain>
    </source>
</reference>
<dbReference type="AlphaFoldDB" id="A0A4Y7PDR0"/>